<dbReference type="Proteomes" id="UP000220192">
    <property type="component" value="Unassembled WGS sequence"/>
</dbReference>
<proteinExistence type="predicted"/>
<protein>
    <submittedName>
        <fullName evidence="2">Uncharacterized protein</fullName>
    </submittedName>
</protein>
<keyword evidence="1" id="KW-0472">Membrane</keyword>
<keyword evidence="1" id="KW-0812">Transmembrane</keyword>
<keyword evidence="1" id="KW-1133">Transmembrane helix</keyword>
<reference evidence="2 3" key="1">
    <citation type="submission" date="2017-09" db="EMBL/GenBank/DDBJ databases">
        <title>Large-scale bioinformatics analysis of Bacillus genomes uncovers conserved roles of natural products in bacterial physiology.</title>
        <authorList>
            <consortium name="Agbiome Team Llc"/>
            <person name="Bleich R.M."/>
            <person name="Grubbs K.J."/>
            <person name="Santa Maria K.C."/>
            <person name="Allen S.E."/>
            <person name="Farag S."/>
            <person name="Shank E.A."/>
            <person name="Bowers A."/>
        </authorList>
    </citation>
    <scope>NUCLEOTIDE SEQUENCE [LARGE SCALE GENOMIC DNA]</scope>
    <source>
        <strain evidence="2 3">AFS095574</strain>
    </source>
</reference>
<comment type="caution">
    <text evidence="2">The sequence shown here is derived from an EMBL/GenBank/DDBJ whole genome shotgun (WGS) entry which is preliminary data.</text>
</comment>
<evidence type="ECO:0000313" key="2">
    <source>
        <dbReference type="EMBL" id="PDZ15812.1"/>
    </source>
</evidence>
<evidence type="ECO:0000313" key="3">
    <source>
        <dbReference type="Proteomes" id="UP000220192"/>
    </source>
</evidence>
<sequence length="66" mass="7741">MVRVAFLVEKMITLAGFFKLFFTMFPCDIFFSLIWLSFLLIFSAFFHEGLTIAVIFLVFIMKVLFA</sequence>
<name>A0A2A7D734_BACAN</name>
<feature type="transmembrane region" description="Helical" evidence="1">
    <location>
        <begin position="44"/>
        <end position="65"/>
    </location>
</feature>
<evidence type="ECO:0000256" key="1">
    <source>
        <dbReference type="SAM" id="Phobius"/>
    </source>
</evidence>
<dbReference type="AlphaFoldDB" id="A0A2A7D734"/>
<gene>
    <name evidence="2" type="ORF">CON16_17345</name>
</gene>
<accession>A0A2A7D734</accession>
<organism evidence="2 3">
    <name type="scientific">Bacillus anthracis</name>
    <name type="common">anthrax bacterium</name>
    <dbReference type="NCBI Taxonomy" id="1392"/>
    <lineage>
        <taxon>Bacteria</taxon>
        <taxon>Bacillati</taxon>
        <taxon>Bacillota</taxon>
        <taxon>Bacilli</taxon>
        <taxon>Bacillales</taxon>
        <taxon>Bacillaceae</taxon>
        <taxon>Bacillus</taxon>
        <taxon>Bacillus cereus group</taxon>
    </lineage>
</organism>
<dbReference type="EMBL" id="NVLX01000017">
    <property type="protein sequence ID" value="PDZ15812.1"/>
    <property type="molecule type" value="Genomic_DNA"/>
</dbReference>
<feature type="transmembrane region" description="Helical" evidence="1">
    <location>
        <begin position="12"/>
        <end position="38"/>
    </location>
</feature>